<organism evidence="1 2">
    <name type="scientific">Persea americana</name>
    <name type="common">Avocado</name>
    <dbReference type="NCBI Taxonomy" id="3435"/>
    <lineage>
        <taxon>Eukaryota</taxon>
        <taxon>Viridiplantae</taxon>
        <taxon>Streptophyta</taxon>
        <taxon>Embryophyta</taxon>
        <taxon>Tracheophyta</taxon>
        <taxon>Spermatophyta</taxon>
        <taxon>Magnoliopsida</taxon>
        <taxon>Magnoliidae</taxon>
        <taxon>Laurales</taxon>
        <taxon>Lauraceae</taxon>
        <taxon>Persea</taxon>
    </lineage>
</organism>
<dbReference type="EMBL" id="CM056811">
    <property type="protein sequence ID" value="KAJ8637206.1"/>
    <property type="molecule type" value="Genomic_DNA"/>
</dbReference>
<comment type="caution">
    <text evidence="1">The sequence shown here is derived from an EMBL/GenBank/DDBJ whole genome shotgun (WGS) entry which is preliminary data.</text>
</comment>
<gene>
    <name evidence="1" type="ORF">MRB53_011473</name>
</gene>
<dbReference type="Proteomes" id="UP001234297">
    <property type="component" value="Chromosome 3"/>
</dbReference>
<evidence type="ECO:0000313" key="2">
    <source>
        <dbReference type="Proteomes" id="UP001234297"/>
    </source>
</evidence>
<accession>A0ACC2LVS4</accession>
<evidence type="ECO:0000313" key="1">
    <source>
        <dbReference type="EMBL" id="KAJ8637206.1"/>
    </source>
</evidence>
<name>A0ACC2LVS4_PERAE</name>
<protein>
    <submittedName>
        <fullName evidence="1">Uncharacterized protein</fullName>
    </submittedName>
</protein>
<keyword evidence="2" id="KW-1185">Reference proteome</keyword>
<reference evidence="1 2" key="1">
    <citation type="journal article" date="2022" name="Hortic Res">
        <title>A haplotype resolved chromosomal level avocado genome allows analysis of novel avocado genes.</title>
        <authorList>
            <person name="Nath O."/>
            <person name="Fletcher S.J."/>
            <person name="Hayward A."/>
            <person name="Shaw L.M."/>
            <person name="Masouleh A.K."/>
            <person name="Furtado A."/>
            <person name="Henry R.J."/>
            <person name="Mitter N."/>
        </authorList>
    </citation>
    <scope>NUCLEOTIDE SEQUENCE [LARGE SCALE GENOMIC DNA]</scope>
    <source>
        <strain evidence="2">cv. Hass</strain>
    </source>
</reference>
<proteinExistence type="predicted"/>
<sequence>MAWWSAERTFKNQEASAFRFSEGQRTHEHSCRITLPSQKVPFPKENAKVSLFLYPNGRLRFEKAPIMGRQLEKLLEILKSRLLKIKKPYKKIDKSESMRIEIRSRKAQKMIAETLKVADSLGNKSYVF</sequence>